<dbReference type="CDD" id="cd06530">
    <property type="entry name" value="S26_SPase_I"/>
    <property type="match status" value="1"/>
</dbReference>
<dbReference type="STRING" id="553973.CLOHYLEM_04234"/>
<reference evidence="9" key="1">
    <citation type="submission" date="2009-02" db="EMBL/GenBank/DDBJ databases">
        <authorList>
            <person name="Fulton L."/>
            <person name="Clifton S."/>
            <person name="Fulton B."/>
            <person name="Xu J."/>
            <person name="Minx P."/>
            <person name="Pepin K.H."/>
            <person name="Johnson M."/>
            <person name="Bhonagiri V."/>
            <person name="Nash W.E."/>
            <person name="Mardis E.R."/>
            <person name="Wilson R.K."/>
        </authorList>
    </citation>
    <scope>NUCLEOTIDE SEQUENCE [LARGE SCALE GENOMIC DNA]</scope>
    <source>
        <strain evidence="9">DSM 15053</strain>
    </source>
</reference>
<gene>
    <name evidence="9" type="primary">lepB</name>
    <name evidence="9" type="ORF">CLOHYLEM_04234</name>
</gene>
<evidence type="ECO:0000313" key="9">
    <source>
        <dbReference type="EMBL" id="EEG75732.1"/>
    </source>
</evidence>
<dbReference type="PANTHER" id="PTHR43390:SF1">
    <property type="entry name" value="CHLOROPLAST PROCESSING PEPTIDASE"/>
    <property type="match status" value="1"/>
</dbReference>
<dbReference type="InterPro" id="IPR000223">
    <property type="entry name" value="Pept_S26A_signal_pept_1"/>
</dbReference>
<dbReference type="PROSITE" id="PS00760">
    <property type="entry name" value="SPASE_I_2"/>
    <property type="match status" value="1"/>
</dbReference>
<evidence type="ECO:0000256" key="6">
    <source>
        <dbReference type="PIRSR" id="PIRSR600223-1"/>
    </source>
</evidence>
<keyword evidence="7" id="KW-0472">Membrane</keyword>
<dbReference type="AlphaFoldDB" id="C0BWQ0"/>
<keyword evidence="5 7" id="KW-0378">Hydrolase</keyword>
<evidence type="ECO:0000256" key="5">
    <source>
        <dbReference type="ARBA" id="ARBA00022801"/>
    </source>
</evidence>
<keyword evidence="7" id="KW-1133">Transmembrane helix</keyword>
<dbReference type="OrthoDB" id="9802919at2"/>
<reference evidence="9" key="2">
    <citation type="submission" date="2013-06" db="EMBL/GenBank/DDBJ databases">
        <title>Draft genome sequence of Clostridium hylemonae (DSM 15053).</title>
        <authorList>
            <person name="Sudarsanam P."/>
            <person name="Ley R."/>
            <person name="Guruge J."/>
            <person name="Turnbaugh P.J."/>
            <person name="Mahowald M."/>
            <person name="Liep D."/>
            <person name="Gordon J."/>
        </authorList>
    </citation>
    <scope>NUCLEOTIDE SEQUENCE</scope>
    <source>
        <strain evidence="9">DSM 15053</strain>
    </source>
</reference>
<dbReference type="GO" id="GO:0005886">
    <property type="term" value="C:plasma membrane"/>
    <property type="evidence" value="ECO:0007669"/>
    <property type="project" value="UniProtKB-SubCell"/>
</dbReference>
<dbReference type="GO" id="GO:0009003">
    <property type="term" value="F:signal peptidase activity"/>
    <property type="evidence" value="ECO:0007669"/>
    <property type="project" value="UniProtKB-EC"/>
</dbReference>
<evidence type="ECO:0000256" key="2">
    <source>
        <dbReference type="ARBA" id="ARBA00004401"/>
    </source>
</evidence>
<dbReference type="Pfam" id="PF10502">
    <property type="entry name" value="Peptidase_S26"/>
    <property type="match status" value="1"/>
</dbReference>
<evidence type="ECO:0000256" key="1">
    <source>
        <dbReference type="ARBA" id="ARBA00000677"/>
    </source>
</evidence>
<dbReference type="InterPro" id="IPR019757">
    <property type="entry name" value="Pept_S26A_signal_pept_1_Lys-AS"/>
</dbReference>
<protein>
    <recommendedName>
        <fullName evidence="4 7">Signal peptidase I</fullName>
        <ecNumber evidence="4 7">3.4.21.89</ecNumber>
    </recommendedName>
</protein>
<dbReference type="InterPro" id="IPR019533">
    <property type="entry name" value="Peptidase_S26"/>
</dbReference>
<dbReference type="Gene3D" id="2.10.109.10">
    <property type="entry name" value="Umud Fragment, subunit A"/>
    <property type="match status" value="1"/>
</dbReference>
<comment type="similarity">
    <text evidence="3 7">Belongs to the peptidase S26 family.</text>
</comment>
<dbReference type="EC" id="3.4.21.89" evidence="4 7"/>
<dbReference type="NCBIfam" id="TIGR02227">
    <property type="entry name" value="sigpep_I_bact"/>
    <property type="match status" value="1"/>
</dbReference>
<dbReference type="GO" id="GO:0004252">
    <property type="term" value="F:serine-type endopeptidase activity"/>
    <property type="evidence" value="ECO:0007669"/>
    <property type="project" value="InterPro"/>
</dbReference>
<dbReference type="EMBL" id="ABYI02000006">
    <property type="protein sequence ID" value="EEG75732.1"/>
    <property type="molecule type" value="Genomic_DNA"/>
</dbReference>
<evidence type="ECO:0000256" key="7">
    <source>
        <dbReference type="RuleBase" id="RU362042"/>
    </source>
</evidence>
<dbReference type="GO" id="GO:0006465">
    <property type="term" value="P:signal peptide processing"/>
    <property type="evidence" value="ECO:0007669"/>
    <property type="project" value="InterPro"/>
</dbReference>
<dbReference type="InterPro" id="IPR019758">
    <property type="entry name" value="Pept_S26A_signal_pept_1_CS"/>
</dbReference>
<comment type="subcellular location">
    <subcellularLocation>
        <location evidence="2">Cell membrane</location>
        <topology evidence="2">Single-pass type II membrane protein</topology>
    </subcellularLocation>
    <subcellularLocation>
        <location evidence="7">Membrane</location>
        <topology evidence="7">Single-pass type II membrane protein</topology>
    </subcellularLocation>
</comment>
<name>C0BWQ0_9FIRM</name>
<feature type="domain" description="Peptidase S26" evidence="8">
    <location>
        <begin position="29"/>
        <end position="184"/>
    </location>
</feature>
<organism evidence="9 10">
    <name type="scientific">[Clostridium] hylemonae DSM 15053</name>
    <dbReference type="NCBI Taxonomy" id="553973"/>
    <lineage>
        <taxon>Bacteria</taxon>
        <taxon>Bacillati</taxon>
        <taxon>Bacillota</taxon>
        <taxon>Clostridia</taxon>
        <taxon>Lachnospirales</taxon>
        <taxon>Lachnospiraceae</taxon>
    </lineage>
</organism>
<evidence type="ECO:0000256" key="3">
    <source>
        <dbReference type="ARBA" id="ARBA00009370"/>
    </source>
</evidence>
<dbReference type="InterPro" id="IPR036286">
    <property type="entry name" value="LexA/Signal_pep-like_sf"/>
</dbReference>
<feature type="transmembrane region" description="Helical" evidence="7">
    <location>
        <begin position="21"/>
        <end position="47"/>
    </location>
</feature>
<evidence type="ECO:0000259" key="8">
    <source>
        <dbReference type="Pfam" id="PF10502"/>
    </source>
</evidence>
<keyword evidence="7" id="KW-0645">Protease</keyword>
<evidence type="ECO:0000256" key="4">
    <source>
        <dbReference type="ARBA" id="ARBA00013208"/>
    </source>
</evidence>
<dbReference type="PROSITE" id="PS00761">
    <property type="entry name" value="SPASE_I_3"/>
    <property type="match status" value="1"/>
</dbReference>
<sequence>MRRRRKSLGFARKRRRIHINWEYLPVIGKWVFKIVVVCLLAFVYVWYFGQRVSTIGDSMNPVLENGDVVLVNRIVYNATSPKRGDIIAFKPKGNENAHYYIKRIVGLPGETVEIIENSVYINGKKIEEDYKTTDIDDVGIASEKITLGGDEYFVLGDNRENSEDSRNADVGNVKRKYIYGEVWFTISPRKNMGFTG</sequence>
<keyword evidence="10" id="KW-1185">Reference proteome</keyword>
<dbReference type="HOGENOM" id="CLU_028723_5_3_9"/>
<accession>C0BWQ0</accession>
<dbReference type="SUPFAM" id="SSF51306">
    <property type="entry name" value="LexA/Signal peptidase"/>
    <property type="match status" value="1"/>
</dbReference>
<dbReference type="PRINTS" id="PR00727">
    <property type="entry name" value="LEADERPTASE"/>
</dbReference>
<evidence type="ECO:0000313" key="10">
    <source>
        <dbReference type="Proteomes" id="UP000004893"/>
    </source>
</evidence>
<dbReference type="PANTHER" id="PTHR43390">
    <property type="entry name" value="SIGNAL PEPTIDASE I"/>
    <property type="match status" value="1"/>
</dbReference>
<dbReference type="Proteomes" id="UP000004893">
    <property type="component" value="Unassembled WGS sequence"/>
</dbReference>
<comment type="catalytic activity">
    <reaction evidence="1 7">
        <text>Cleavage of hydrophobic, N-terminal signal or leader sequences from secreted and periplasmic proteins.</text>
        <dbReference type="EC" id="3.4.21.89"/>
    </reaction>
</comment>
<proteinExistence type="inferred from homology"/>
<dbReference type="RefSeq" id="WP_006441565.1">
    <property type="nucleotide sequence ID" value="NZ_CP036524.1"/>
</dbReference>
<feature type="active site" evidence="6">
    <location>
        <position position="102"/>
    </location>
</feature>
<dbReference type="eggNOG" id="COG0681">
    <property type="taxonomic scope" value="Bacteria"/>
</dbReference>
<keyword evidence="7" id="KW-0812">Transmembrane</keyword>
<feature type="active site" evidence="6">
    <location>
        <position position="58"/>
    </location>
</feature>
<comment type="caution">
    <text evidence="9">The sequence shown here is derived from an EMBL/GenBank/DDBJ whole genome shotgun (WGS) entry which is preliminary data.</text>
</comment>